<evidence type="ECO:0000313" key="1">
    <source>
        <dbReference type="EMBL" id="KAK4872117.1"/>
    </source>
</evidence>
<proteinExistence type="predicted"/>
<dbReference type="Proteomes" id="UP001353858">
    <property type="component" value="Unassembled WGS sequence"/>
</dbReference>
<gene>
    <name evidence="1" type="ORF">RN001_016241</name>
</gene>
<comment type="caution">
    <text evidence="1">The sequence shown here is derived from an EMBL/GenBank/DDBJ whole genome shotgun (WGS) entry which is preliminary data.</text>
</comment>
<accession>A0AAN7SBA7</accession>
<reference evidence="2" key="1">
    <citation type="submission" date="2023-01" db="EMBL/GenBank/DDBJ databases">
        <title>Key to firefly adult light organ development and bioluminescence: homeobox transcription factors regulate luciferase expression and transportation to peroxisome.</title>
        <authorList>
            <person name="Fu X."/>
        </authorList>
    </citation>
    <scope>NUCLEOTIDE SEQUENCE [LARGE SCALE GENOMIC DNA]</scope>
</reference>
<keyword evidence="2" id="KW-1185">Reference proteome</keyword>
<sequence length="240" mass="26814">MTVRLPRTLNRAQGDFDFEAMVEVRSFACATDVSQAYGRTEAVLPSRWHYSDIILDEVELSINSLDSIDQPTQMNEPDLSGLLDIGTSDVCTIDNCFSEVIETDTRLVASANIQEGSSTHTSSDIAEHQNEQLGCDELHSSFSEDSDDSVKDAEYVASSTSSTSSSCSGCSECSNSEAENINPNLTQGTNIHSETRETKVKKRKLGHQMWKKNVWKRLRNTDREYVNNKTKKIFAESMHR</sequence>
<dbReference type="AlphaFoldDB" id="A0AAN7SBA7"/>
<name>A0AAN7SBA7_9COLE</name>
<dbReference type="EMBL" id="JARPUR010000008">
    <property type="protein sequence ID" value="KAK4872117.1"/>
    <property type="molecule type" value="Genomic_DNA"/>
</dbReference>
<evidence type="ECO:0000313" key="2">
    <source>
        <dbReference type="Proteomes" id="UP001353858"/>
    </source>
</evidence>
<protein>
    <submittedName>
        <fullName evidence="1">Uncharacterized protein</fullName>
    </submittedName>
</protein>
<organism evidence="1 2">
    <name type="scientific">Aquatica leii</name>
    <dbReference type="NCBI Taxonomy" id="1421715"/>
    <lineage>
        <taxon>Eukaryota</taxon>
        <taxon>Metazoa</taxon>
        <taxon>Ecdysozoa</taxon>
        <taxon>Arthropoda</taxon>
        <taxon>Hexapoda</taxon>
        <taxon>Insecta</taxon>
        <taxon>Pterygota</taxon>
        <taxon>Neoptera</taxon>
        <taxon>Endopterygota</taxon>
        <taxon>Coleoptera</taxon>
        <taxon>Polyphaga</taxon>
        <taxon>Elateriformia</taxon>
        <taxon>Elateroidea</taxon>
        <taxon>Lampyridae</taxon>
        <taxon>Luciolinae</taxon>
        <taxon>Aquatica</taxon>
    </lineage>
</organism>